<keyword evidence="1" id="KW-0175">Coiled coil</keyword>
<dbReference type="GO" id="GO:0000139">
    <property type="term" value="C:Golgi membrane"/>
    <property type="evidence" value="ECO:0007669"/>
    <property type="project" value="TreeGrafter"/>
</dbReference>
<evidence type="ECO:0000313" key="4">
    <source>
        <dbReference type="Proteomes" id="UP000005237"/>
    </source>
</evidence>
<evidence type="ECO:0000256" key="2">
    <source>
        <dbReference type="SAM" id="MobiDB-lite"/>
    </source>
</evidence>
<dbReference type="GO" id="GO:0007030">
    <property type="term" value="P:Golgi organization"/>
    <property type="evidence" value="ECO:0007669"/>
    <property type="project" value="InterPro"/>
</dbReference>
<dbReference type="EnsemblMetazoa" id="CJA10440.1">
    <property type="protein sequence ID" value="CJA10440.1"/>
    <property type="gene ID" value="WBGene00129644"/>
</dbReference>
<keyword evidence="4" id="KW-1185">Reference proteome</keyword>
<accession>A0A8R1DRQ6</accession>
<reference evidence="3" key="2">
    <citation type="submission" date="2022-06" db="UniProtKB">
        <authorList>
            <consortium name="EnsemblMetazoa"/>
        </authorList>
    </citation>
    <scope>IDENTIFICATION</scope>
    <source>
        <strain evidence="3">DF5081</strain>
    </source>
</reference>
<dbReference type="GO" id="GO:0043001">
    <property type="term" value="P:Golgi to plasma membrane protein transport"/>
    <property type="evidence" value="ECO:0007669"/>
    <property type="project" value="InterPro"/>
</dbReference>
<dbReference type="Proteomes" id="UP000005237">
    <property type="component" value="Unassembled WGS sequence"/>
</dbReference>
<dbReference type="AlphaFoldDB" id="A0A8R1DRQ6"/>
<name>A0A8R1DRQ6_CAEJA</name>
<evidence type="ECO:0000313" key="3">
    <source>
        <dbReference type="EnsemblMetazoa" id="CJA10440.1"/>
    </source>
</evidence>
<dbReference type="PANTHER" id="PTHR13066:SF2">
    <property type="entry name" value="GOLGIN-45"/>
    <property type="match status" value="1"/>
</dbReference>
<evidence type="ECO:0008006" key="5">
    <source>
        <dbReference type="Google" id="ProtNLM"/>
    </source>
</evidence>
<sequence>MDLLDLYHAHDLSLANEDQYDVHFTGTTDNEKSTDRTESSTPESKGKSRKARIVPWEPYKAAVAPDKRGDACPEKLPELIAYAMNSKTEQNNNVQLRKELRDARKERNKSLEPGDPTFREAELEKELELLRNELGLTQKVNSELKRLMIATLNDELQGQVEALTEDKVRLAHRVDEYMGKLMVEDEESDRLRIDRDVWKCKFLAQSIRCDELASKNEYLLKTLVGVQEAVRNKNVTSEKITHFVRLDLHPLFHRSPCEERVRPIAAKFSNLTISCCKNCAGREILLLEQCVCLEAELPVCHMASGTVVTLY</sequence>
<protein>
    <recommendedName>
        <fullName evidence="5">Golgin-45</fullName>
    </recommendedName>
</protein>
<evidence type="ECO:0000256" key="1">
    <source>
        <dbReference type="SAM" id="Coils"/>
    </source>
</evidence>
<feature type="region of interest" description="Disordered" evidence="2">
    <location>
        <begin position="24"/>
        <end position="52"/>
    </location>
</feature>
<feature type="coiled-coil region" evidence="1">
    <location>
        <begin position="86"/>
        <end position="173"/>
    </location>
</feature>
<dbReference type="PANTHER" id="PTHR13066">
    <property type="entry name" value="BASIC LEUCINE ZIPPER NUCLEAR FACTOR 1 BLZF1 PROTEIN"/>
    <property type="match status" value="1"/>
</dbReference>
<proteinExistence type="predicted"/>
<feature type="compositionally biased region" description="Basic and acidic residues" evidence="2">
    <location>
        <begin position="29"/>
        <end position="38"/>
    </location>
</feature>
<dbReference type="InterPro" id="IPR027095">
    <property type="entry name" value="Golgin-45"/>
</dbReference>
<organism evidence="3 4">
    <name type="scientific">Caenorhabditis japonica</name>
    <dbReference type="NCBI Taxonomy" id="281687"/>
    <lineage>
        <taxon>Eukaryota</taxon>
        <taxon>Metazoa</taxon>
        <taxon>Ecdysozoa</taxon>
        <taxon>Nematoda</taxon>
        <taxon>Chromadorea</taxon>
        <taxon>Rhabditida</taxon>
        <taxon>Rhabditina</taxon>
        <taxon>Rhabditomorpha</taxon>
        <taxon>Rhabditoidea</taxon>
        <taxon>Rhabditidae</taxon>
        <taxon>Peloderinae</taxon>
        <taxon>Caenorhabditis</taxon>
    </lineage>
</organism>
<reference evidence="4" key="1">
    <citation type="submission" date="2010-08" db="EMBL/GenBank/DDBJ databases">
        <authorList>
            <consortium name="Caenorhabditis japonica Sequencing Consortium"/>
            <person name="Wilson R.K."/>
        </authorList>
    </citation>
    <scope>NUCLEOTIDE SEQUENCE [LARGE SCALE GENOMIC DNA]</scope>
    <source>
        <strain evidence="4">DF5081</strain>
    </source>
</reference>